<evidence type="ECO:0000259" key="2">
    <source>
        <dbReference type="PROSITE" id="PS50405"/>
    </source>
</evidence>
<dbReference type="InterPro" id="IPR036282">
    <property type="entry name" value="Glutathione-S-Trfase_C_sf"/>
</dbReference>
<organism evidence="3 4">
    <name type="scientific">Scyliorhinus torazame</name>
    <name type="common">Cloudy catshark</name>
    <name type="synonym">Catulus torazame</name>
    <dbReference type="NCBI Taxonomy" id="75743"/>
    <lineage>
        <taxon>Eukaryota</taxon>
        <taxon>Metazoa</taxon>
        <taxon>Chordata</taxon>
        <taxon>Craniata</taxon>
        <taxon>Vertebrata</taxon>
        <taxon>Chondrichthyes</taxon>
        <taxon>Elasmobranchii</taxon>
        <taxon>Galeomorphii</taxon>
        <taxon>Galeoidea</taxon>
        <taxon>Carcharhiniformes</taxon>
        <taxon>Scyliorhinidae</taxon>
        <taxon>Scyliorhinus</taxon>
    </lineage>
</organism>
<dbReference type="SFLD" id="SFLDS00019">
    <property type="entry name" value="Glutathione_Transferase_(cytos"/>
    <property type="match status" value="1"/>
</dbReference>
<dbReference type="CDD" id="cd00299">
    <property type="entry name" value="GST_C_family"/>
    <property type="match status" value="1"/>
</dbReference>
<evidence type="ECO:0000259" key="1">
    <source>
        <dbReference type="PROSITE" id="PS50404"/>
    </source>
</evidence>
<dbReference type="GO" id="GO:0016034">
    <property type="term" value="F:maleylacetoacetate isomerase activity"/>
    <property type="evidence" value="ECO:0007669"/>
    <property type="project" value="TreeGrafter"/>
</dbReference>
<dbReference type="PANTHER" id="PTHR42673">
    <property type="entry name" value="MALEYLACETOACETATE ISOMERASE"/>
    <property type="match status" value="1"/>
</dbReference>
<accession>A0A401PS41</accession>
<dbReference type="InterPro" id="IPR004045">
    <property type="entry name" value="Glutathione_S-Trfase_N"/>
</dbReference>
<dbReference type="Pfam" id="PF13417">
    <property type="entry name" value="GST_N_3"/>
    <property type="match status" value="1"/>
</dbReference>
<feature type="domain" description="GST C-terminal" evidence="2">
    <location>
        <begin position="92"/>
        <end position="218"/>
    </location>
</feature>
<dbReference type="InterPro" id="IPR040079">
    <property type="entry name" value="Glutathione_S-Trfase"/>
</dbReference>
<protein>
    <recommendedName>
        <fullName evidence="5">Glutathione transferase</fullName>
    </recommendedName>
</protein>
<dbReference type="SFLD" id="SFLDG00358">
    <property type="entry name" value="Main_(cytGST)"/>
    <property type="match status" value="1"/>
</dbReference>
<dbReference type="FunFam" id="3.40.30.10:FF:000221">
    <property type="entry name" value="Glutathione S-transferase rho"/>
    <property type="match status" value="1"/>
</dbReference>
<dbReference type="Proteomes" id="UP000288216">
    <property type="component" value="Unassembled WGS sequence"/>
</dbReference>
<name>A0A401PS41_SCYTO</name>
<dbReference type="PANTHER" id="PTHR42673:SF4">
    <property type="entry name" value="MALEYLACETOACETATE ISOMERASE"/>
    <property type="match status" value="1"/>
</dbReference>
<dbReference type="EMBL" id="BFAA01009991">
    <property type="protein sequence ID" value="GCB75938.1"/>
    <property type="molecule type" value="Genomic_DNA"/>
</dbReference>
<dbReference type="GO" id="GO:0004364">
    <property type="term" value="F:glutathione transferase activity"/>
    <property type="evidence" value="ECO:0007669"/>
    <property type="project" value="TreeGrafter"/>
</dbReference>
<evidence type="ECO:0000313" key="4">
    <source>
        <dbReference type="Proteomes" id="UP000288216"/>
    </source>
</evidence>
<dbReference type="InterPro" id="IPR010987">
    <property type="entry name" value="Glutathione-S-Trfase_C-like"/>
</dbReference>
<dbReference type="PROSITE" id="PS50404">
    <property type="entry name" value="GST_NTER"/>
    <property type="match status" value="1"/>
</dbReference>
<proteinExistence type="predicted"/>
<dbReference type="InterPro" id="IPR036249">
    <property type="entry name" value="Thioredoxin-like_sf"/>
</dbReference>
<dbReference type="PROSITE" id="PS50405">
    <property type="entry name" value="GST_CTER"/>
    <property type="match status" value="1"/>
</dbReference>
<evidence type="ECO:0000313" key="3">
    <source>
        <dbReference type="EMBL" id="GCB75938.1"/>
    </source>
</evidence>
<dbReference type="InterPro" id="IPR004046">
    <property type="entry name" value="GST_C"/>
</dbReference>
<dbReference type="STRING" id="75743.A0A401PS41"/>
<dbReference type="Pfam" id="PF14497">
    <property type="entry name" value="GST_C_3"/>
    <property type="match status" value="1"/>
</dbReference>
<dbReference type="OrthoDB" id="2309723at2759"/>
<feature type="domain" description="GST N-terminal" evidence="1">
    <location>
        <begin position="3"/>
        <end position="85"/>
    </location>
</feature>
<dbReference type="CDD" id="cd00570">
    <property type="entry name" value="GST_N_family"/>
    <property type="match status" value="1"/>
</dbReference>
<dbReference type="OMA" id="VVYYEYY"/>
<dbReference type="Gene3D" id="1.20.1050.10">
    <property type="match status" value="1"/>
</dbReference>
<dbReference type="SUPFAM" id="SSF52833">
    <property type="entry name" value="Thioredoxin-like"/>
    <property type="match status" value="1"/>
</dbReference>
<keyword evidence="4" id="KW-1185">Reference proteome</keyword>
<dbReference type="FunFam" id="1.20.1050.10:FF:000046">
    <property type="entry name" value="Glutathione S-transferase rho"/>
    <property type="match status" value="1"/>
</dbReference>
<dbReference type="SUPFAM" id="SSF47616">
    <property type="entry name" value="GST C-terminal domain-like"/>
    <property type="match status" value="1"/>
</dbReference>
<evidence type="ECO:0008006" key="5">
    <source>
        <dbReference type="Google" id="ProtNLM"/>
    </source>
</evidence>
<comment type="caution">
    <text evidence="3">The sequence shown here is derived from an EMBL/GenBank/DDBJ whole genome shotgun (WGS) entry which is preliminary data.</text>
</comment>
<reference evidence="3 4" key="1">
    <citation type="journal article" date="2018" name="Nat. Ecol. Evol.">
        <title>Shark genomes provide insights into elasmobranch evolution and the origin of vertebrates.</title>
        <authorList>
            <person name="Hara Y"/>
            <person name="Yamaguchi K"/>
            <person name="Onimaru K"/>
            <person name="Kadota M"/>
            <person name="Koyanagi M"/>
            <person name="Keeley SD"/>
            <person name="Tatsumi K"/>
            <person name="Tanaka K"/>
            <person name="Motone F"/>
            <person name="Kageyama Y"/>
            <person name="Nozu R"/>
            <person name="Adachi N"/>
            <person name="Nishimura O"/>
            <person name="Nakagawa R"/>
            <person name="Tanegashima C"/>
            <person name="Kiyatake I"/>
            <person name="Matsumoto R"/>
            <person name="Murakumo K"/>
            <person name="Nishida K"/>
            <person name="Terakita A"/>
            <person name="Kuratani S"/>
            <person name="Sato K"/>
            <person name="Hyodo S Kuraku.S."/>
        </authorList>
    </citation>
    <scope>NUCLEOTIDE SEQUENCE [LARGE SCALE GENOMIC DNA]</scope>
</reference>
<sequence>MAENSILYWGSGSPPCWRIMIALQEKKLHSMPQKLLSFDKQEHKLPEVLAINPRGQLPSFKHEGNVVNESLAACMYLESQFKSQGNPLIPDAPAEQALVYQRMFEVLTLHQKMADFAFYNWRVPEPERHETALARNKSALTTEFTLWEGYLGKMGPRSYIAGKNFTMADVVLFPQLALCVRFGLSQKRYPCLLDYYNRVKERPSIQTTWPPHWRETPPTMDPLKDV</sequence>
<dbReference type="Gene3D" id="3.40.30.10">
    <property type="entry name" value="Glutaredoxin"/>
    <property type="match status" value="1"/>
</dbReference>
<dbReference type="AlphaFoldDB" id="A0A401PS41"/>
<gene>
    <name evidence="3" type="ORF">scyTo_0016493</name>
</gene>
<dbReference type="GO" id="GO:0005739">
    <property type="term" value="C:mitochondrion"/>
    <property type="evidence" value="ECO:0007669"/>
    <property type="project" value="TreeGrafter"/>
</dbReference>
<dbReference type="GO" id="GO:0006749">
    <property type="term" value="P:glutathione metabolic process"/>
    <property type="evidence" value="ECO:0007669"/>
    <property type="project" value="TreeGrafter"/>
</dbReference>
<dbReference type="GO" id="GO:0006559">
    <property type="term" value="P:L-phenylalanine catabolic process"/>
    <property type="evidence" value="ECO:0007669"/>
    <property type="project" value="TreeGrafter"/>
</dbReference>